<name>A0A6F8YKB6_9ACTN</name>
<dbReference type="Pfam" id="PF13208">
    <property type="entry name" value="TerB_N"/>
    <property type="match status" value="1"/>
</dbReference>
<accession>A0A6F8YKB6</accession>
<dbReference type="KEGG" id="psuu:Psuf_038780"/>
<evidence type="ECO:0008006" key="5">
    <source>
        <dbReference type="Google" id="ProtNLM"/>
    </source>
</evidence>
<dbReference type="AlphaFoldDB" id="A0A6F8YKB6"/>
<feature type="domain" description="TerB-C" evidence="2">
    <location>
        <begin position="580"/>
        <end position="705"/>
    </location>
</feature>
<gene>
    <name evidence="3" type="ORF">Psuf_038780</name>
</gene>
<keyword evidence="4" id="KW-1185">Reference proteome</keyword>
<evidence type="ECO:0000313" key="3">
    <source>
        <dbReference type="EMBL" id="BCB86565.1"/>
    </source>
</evidence>
<reference evidence="3 4" key="2">
    <citation type="submission" date="2020-03" db="EMBL/GenBank/DDBJ databases">
        <authorList>
            <person name="Ichikawa N."/>
            <person name="Kimura A."/>
            <person name="Kitahashi Y."/>
            <person name="Uohara A."/>
        </authorList>
    </citation>
    <scope>NUCLEOTIDE SEQUENCE [LARGE SCALE GENOMIC DNA]</scope>
    <source>
        <strain evidence="3 4">NBRC 105367</strain>
    </source>
</reference>
<dbReference type="InterPro" id="IPR025266">
    <property type="entry name" value="TerB_N"/>
</dbReference>
<evidence type="ECO:0000259" key="1">
    <source>
        <dbReference type="Pfam" id="PF13208"/>
    </source>
</evidence>
<dbReference type="Proteomes" id="UP000503011">
    <property type="component" value="Chromosome"/>
</dbReference>
<proteinExistence type="predicted"/>
<evidence type="ECO:0000259" key="2">
    <source>
        <dbReference type="Pfam" id="PF15615"/>
    </source>
</evidence>
<dbReference type="RefSeq" id="WP_173158331.1">
    <property type="nucleotide sequence ID" value="NZ_AP022871.1"/>
</dbReference>
<dbReference type="Pfam" id="PF15615">
    <property type="entry name" value="TerB_C"/>
    <property type="match status" value="1"/>
</dbReference>
<dbReference type="InterPro" id="IPR028932">
    <property type="entry name" value="TerB-C"/>
</dbReference>
<dbReference type="EMBL" id="AP022871">
    <property type="protein sequence ID" value="BCB86565.1"/>
    <property type="molecule type" value="Genomic_DNA"/>
</dbReference>
<organism evidence="3 4">
    <name type="scientific">Phytohabitans suffuscus</name>
    <dbReference type="NCBI Taxonomy" id="624315"/>
    <lineage>
        <taxon>Bacteria</taxon>
        <taxon>Bacillati</taxon>
        <taxon>Actinomycetota</taxon>
        <taxon>Actinomycetes</taxon>
        <taxon>Micromonosporales</taxon>
        <taxon>Micromonosporaceae</taxon>
    </lineage>
</organism>
<sequence>MLERSDDAAGRWIPPGQPAAVGAHVIRGGLVYLGRHLASPAGVEPALVNPDLPVAPARGLPADPGTGPHLAYHLLSPEARWAYLDWLAGGRRADVPAGLVLLFCFGLERRVLLDADHDPAVRGELPAITAEVRRLRARYGDGVPTLTRSLDNLLDLLDLFAPASGLPSDAGTMRVRVALARLAAASDPVPADLARTWVRHHPSLARRSAEVDCPTEFDKMFALRYHDRHGAGLVPPADVPGIRLRYQPASPGLATTLVCREDLPDVLAEPRCARALGSLVDSVAAALDPYRRWLARFPHGRDSVAAAALLPRELVDTGHGLLGALRVWAEQQLDGRPRAVIDAAGFWAFWSTAAPDRMARDEAAALLSVLALLDFGVEPDVRFGAPALTRGPAVLFRLGRPASDRPGAHFPAAAAIARCAAAIASAARPVDPQDPLGAAVLATAGDLAAALRLDPGEDLRLAARLGWLLTTRVEIDRLGRQTTMVTAAEREIAGHYLVTVALAADPAVGPATVAALTRVYRILALEPDLVFHRLHERSLGGAPDLPRPLPASQDSDGPVVVRVAEPVPTGYALPWAGDRARPAGVELDRAAITRKIAESRAAAALLTAIFDDEGDREHAPTATQSVAGGTDRIVGLDVAHSALLRALTARPSWTRDEFASIAAAHGVLPAGALDVLNEVAIDAVGAPVIEDGDTLAVDNDVFQELLA</sequence>
<feature type="domain" description="TerB N-terminal" evidence="1">
    <location>
        <begin position="14"/>
        <end position="209"/>
    </location>
</feature>
<evidence type="ECO:0000313" key="4">
    <source>
        <dbReference type="Proteomes" id="UP000503011"/>
    </source>
</evidence>
<protein>
    <recommendedName>
        <fullName evidence="5">TerB-C domain-containing protein</fullName>
    </recommendedName>
</protein>
<reference evidence="3 4" key="1">
    <citation type="submission" date="2020-03" db="EMBL/GenBank/DDBJ databases">
        <title>Whole genome shotgun sequence of Phytohabitans suffuscus NBRC 105367.</title>
        <authorList>
            <person name="Komaki H."/>
            <person name="Tamura T."/>
        </authorList>
    </citation>
    <scope>NUCLEOTIDE SEQUENCE [LARGE SCALE GENOMIC DNA]</scope>
    <source>
        <strain evidence="3 4">NBRC 105367</strain>
    </source>
</reference>